<dbReference type="EMBL" id="MU267014">
    <property type="protein sequence ID" value="KAH7917557.1"/>
    <property type="molecule type" value="Genomic_DNA"/>
</dbReference>
<gene>
    <name evidence="1" type="ORF">BV22DRAFT_1188041</name>
</gene>
<evidence type="ECO:0000313" key="1">
    <source>
        <dbReference type="EMBL" id="KAH7917557.1"/>
    </source>
</evidence>
<accession>A0ACB8AW07</accession>
<organism evidence="1 2">
    <name type="scientific">Leucogyrophana mollusca</name>
    <dbReference type="NCBI Taxonomy" id="85980"/>
    <lineage>
        <taxon>Eukaryota</taxon>
        <taxon>Fungi</taxon>
        <taxon>Dikarya</taxon>
        <taxon>Basidiomycota</taxon>
        <taxon>Agaricomycotina</taxon>
        <taxon>Agaricomycetes</taxon>
        <taxon>Agaricomycetidae</taxon>
        <taxon>Boletales</taxon>
        <taxon>Boletales incertae sedis</taxon>
        <taxon>Leucogyrophana</taxon>
    </lineage>
</organism>
<protein>
    <submittedName>
        <fullName evidence="1">Uncharacterized protein</fullName>
    </submittedName>
</protein>
<sequence>MVQVIPHLRPTRKDHSALRLPCSVPGCNRWFKNNSGLTQHRHVAHAHAPPQPPMCSFDPAEQDQLPFDGEPAEDVDINQLRHLSRAEMQARVDPEEEDEHAPPLQNKQRTRDLHLKLNGRPCDKDGVFLAPGTPPPLQDEKDPTDWTPYRSRVEFELAEFLYVKTQIRTFTPTQHQAPFSNDDDLYKVIDSTPLGGVPWQTVTVHYNSERPDQDVPPWMDAGYEVSFRDPREVVRNMLANPSFNGQMDYAPYRDFDENDEQEWQDLMSGEWAWKHADEIAKDPSTHGSMFVPVILGSDKTTVSVATGQNDYYPIYASIGNVRNNVRRAHRNAVAVVGFLAMPKTTKEHAPTPQFRKFRRQLFHSSVSTILQSLKPGMTTPEVAMCADGHYRKVIYGIGPYIADYEEQVLLACIVKDWCAKCNAFAKDLDGGGMLRQREHTEVLVEELDLGILWDEYGIVGELVPFTNDFPRADIHEIMAPDILHQLIKGVFKDHLVAWVQQYLELNHTKADAAAIMDDIDHRIAAVAPCAGLRRFPEGRGFKQWTGDDSKALMKVYLPAIEGHVPRDVVRTFRAFLEFCYLVRRDFHTEETLRELQDALDRFYQYRQIFIVLGIRFDFNLPRQHSMSHYVMLIRMFGSPNGLCSSITESKHIKAVKEPWRRSNRWDALRQMLLTNQRLDKIAASRVDFTSRGMLIGTCLSEVLKQLATEDGEGEDGGVDDRAVSAHVDLARTPQRTGARTIHALAIQINQPALHRLTCHFLHDQLSPNDPRPSWDVPLAECPQYEGRISVFHSAAATFYAPSDPSGICGMRREHIRATPSWRKGPARNDCVFVNSNPDLDGMRGFDIARIQCFFSFCFDGTVYPCAVVHWFDTIGDAPDEDTGMWMVQPAFNDDGSAHVAVPHTDTIFRAAHLIPIYGQLHLPSEVRYHHSYDIFRAFYVNKFADHHAFLIAS</sequence>
<reference evidence="1" key="1">
    <citation type="journal article" date="2021" name="New Phytol.">
        <title>Evolutionary innovations through gain and loss of genes in the ectomycorrhizal Boletales.</title>
        <authorList>
            <person name="Wu G."/>
            <person name="Miyauchi S."/>
            <person name="Morin E."/>
            <person name="Kuo A."/>
            <person name="Drula E."/>
            <person name="Varga T."/>
            <person name="Kohler A."/>
            <person name="Feng B."/>
            <person name="Cao Y."/>
            <person name="Lipzen A."/>
            <person name="Daum C."/>
            <person name="Hundley H."/>
            <person name="Pangilinan J."/>
            <person name="Johnson J."/>
            <person name="Barry K."/>
            <person name="LaButti K."/>
            <person name="Ng V."/>
            <person name="Ahrendt S."/>
            <person name="Min B."/>
            <person name="Choi I.G."/>
            <person name="Park H."/>
            <person name="Plett J.M."/>
            <person name="Magnuson J."/>
            <person name="Spatafora J.W."/>
            <person name="Nagy L.G."/>
            <person name="Henrissat B."/>
            <person name="Grigoriev I.V."/>
            <person name="Yang Z.L."/>
            <person name="Xu J."/>
            <person name="Martin F.M."/>
        </authorList>
    </citation>
    <scope>NUCLEOTIDE SEQUENCE</scope>
    <source>
        <strain evidence="1">KUC20120723A-06</strain>
    </source>
</reference>
<comment type="caution">
    <text evidence="1">The sequence shown here is derived from an EMBL/GenBank/DDBJ whole genome shotgun (WGS) entry which is preliminary data.</text>
</comment>
<keyword evidence="2" id="KW-1185">Reference proteome</keyword>
<evidence type="ECO:0000313" key="2">
    <source>
        <dbReference type="Proteomes" id="UP000790709"/>
    </source>
</evidence>
<proteinExistence type="predicted"/>
<dbReference type="Proteomes" id="UP000790709">
    <property type="component" value="Unassembled WGS sequence"/>
</dbReference>
<name>A0ACB8AW07_9AGAM</name>